<comment type="similarity">
    <text evidence="1">Belongs to the peptidase S33 family.</text>
</comment>
<dbReference type="AlphaFoldDB" id="A0A1M5D7Z9"/>
<evidence type="ECO:0000259" key="6">
    <source>
        <dbReference type="Pfam" id="PF08386"/>
    </source>
</evidence>
<reference evidence="7 8" key="1">
    <citation type="submission" date="2016-11" db="EMBL/GenBank/DDBJ databases">
        <authorList>
            <person name="Jaros S."/>
            <person name="Januszkiewicz K."/>
            <person name="Wedrychowicz H."/>
        </authorList>
    </citation>
    <scope>NUCLEOTIDE SEQUENCE [LARGE SCALE GENOMIC DNA]</scope>
    <source>
        <strain evidence="7 8">DSM 44523</strain>
    </source>
</reference>
<evidence type="ECO:0000259" key="5">
    <source>
        <dbReference type="Pfam" id="PF00561"/>
    </source>
</evidence>
<dbReference type="STRING" id="2017.SAMN05444320_104333"/>
<feature type="signal peptide" evidence="4">
    <location>
        <begin position="1"/>
        <end position="28"/>
    </location>
</feature>
<feature type="domain" description="AB hydrolase-1" evidence="5">
    <location>
        <begin position="84"/>
        <end position="271"/>
    </location>
</feature>
<name>A0A1M5D7Z9_STRHI</name>
<evidence type="ECO:0000313" key="8">
    <source>
        <dbReference type="Proteomes" id="UP000184501"/>
    </source>
</evidence>
<accession>A0A1M5D7Z9</accession>
<evidence type="ECO:0000256" key="1">
    <source>
        <dbReference type="ARBA" id="ARBA00010088"/>
    </source>
</evidence>
<evidence type="ECO:0000256" key="4">
    <source>
        <dbReference type="SAM" id="SignalP"/>
    </source>
</evidence>
<dbReference type="InterPro" id="IPR013595">
    <property type="entry name" value="Pept_S33_TAP-like_C"/>
</dbReference>
<dbReference type="InterPro" id="IPR000073">
    <property type="entry name" value="AB_hydrolase_1"/>
</dbReference>
<feature type="chain" id="PRO_5009909480" evidence="4">
    <location>
        <begin position="29"/>
        <end position="498"/>
    </location>
</feature>
<dbReference type="PANTHER" id="PTHR43248">
    <property type="entry name" value="2-SUCCINYL-6-HYDROXY-2,4-CYCLOHEXADIENE-1-CARBOXYLATE SYNTHASE"/>
    <property type="match status" value="1"/>
</dbReference>
<dbReference type="SUPFAM" id="SSF53474">
    <property type="entry name" value="alpha/beta-Hydrolases"/>
    <property type="match status" value="1"/>
</dbReference>
<gene>
    <name evidence="7" type="ORF">SAMN05444320_104333</name>
</gene>
<dbReference type="InterPro" id="IPR029058">
    <property type="entry name" value="AB_hydrolase_fold"/>
</dbReference>
<dbReference type="EMBL" id="FQVN01000004">
    <property type="protein sequence ID" value="SHF63017.1"/>
    <property type="molecule type" value="Genomic_DNA"/>
</dbReference>
<organism evidence="7 8">
    <name type="scientific">Streptoalloteichus hindustanus</name>
    <dbReference type="NCBI Taxonomy" id="2017"/>
    <lineage>
        <taxon>Bacteria</taxon>
        <taxon>Bacillati</taxon>
        <taxon>Actinomycetota</taxon>
        <taxon>Actinomycetes</taxon>
        <taxon>Pseudonocardiales</taxon>
        <taxon>Pseudonocardiaceae</taxon>
        <taxon>Streptoalloteichus</taxon>
    </lineage>
</organism>
<sequence length="498" mass="54881">MRRRHTCLRVLGAAVIAFSALVAPPAHAQTPPPAEPRWQDCPETTGMQCASIAVPVDWRHPDGETLTLALGRRPATDPARRRGVLIVNPGGPGDSGVGWVRDELPFTSTLRERFDIVGIDTRDTHLRCDQGLRIQRDNLPLLPGATDHQHRVAVNQALARSCRHFSGALYDHVSSADLARDMDHVRAALGEARLNYYGISYGTLVGQTYAELFPSRIRAMVLDSVVDHSLDPRAYVTSSAWGLEDAFAAFARWCRTAQTCDLSDRDPQRHLGELWHAAARGRLRDSRDQPVSPDALSASVDGALRSGELRWHDLGASLADLRVAPDTASAADPATSAQPHQPDRQTTPTDIPDVEHRPTPLLCADWRFDAADPARLDQYWELSVRAAPHTRVNRWSWEWITRCAGWPDATTNPPHRLRVPHLAPVLVANARHDVATPHPWARSVAEQLPGSTLLTYDGARHEVYLPASPCMTGAIDRYLVDRLSPAPDTHCPAVEQPA</sequence>
<keyword evidence="4" id="KW-0732">Signal</keyword>
<feature type="region of interest" description="Disordered" evidence="3">
    <location>
        <begin position="326"/>
        <end position="356"/>
    </location>
</feature>
<protein>
    <submittedName>
        <fullName evidence="7">Alpha/beta hydrolase fold</fullName>
    </submittedName>
</protein>
<dbReference type="Pfam" id="PF08386">
    <property type="entry name" value="Abhydrolase_4"/>
    <property type="match status" value="1"/>
</dbReference>
<dbReference type="GO" id="GO:0016787">
    <property type="term" value="F:hydrolase activity"/>
    <property type="evidence" value="ECO:0007669"/>
    <property type="project" value="UniProtKB-KW"/>
</dbReference>
<evidence type="ECO:0000256" key="3">
    <source>
        <dbReference type="SAM" id="MobiDB-lite"/>
    </source>
</evidence>
<feature type="compositionally biased region" description="Low complexity" evidence="3">
    <location>
        <begin position="326"/>
        <end position="337"/>
    </location>
</feature>
<evidence type="ECO:0000313" key="7">
    <source>
        <dbReference type="EMBL" id="SHF63017.1"/>
    </source>
</evidence>
<dbReference type="InterPro" id="IPR051601">
    <property type="entry name" value="Serine_prot/Carboxylest_S33"/>
</dbReference>
<evidence type="ECO:0000256" key="2">
    <source>
        <dbReference type="ARBA" id="ARBA00022801"/>
    </source>
</evidence>
<dbReference type="PANTHER" id="PTHR43248:SF30">
    <property type="entry name" value="AB HYDROLASE-1 DOMAIN-CONTAINING PROTEIN"/>
    <property type="match status" value="1"/>
</dbReference>
<dbReference type="Gene3D" id="3.40.50.1820">
    <property type="entry name" value="alpha/beta hydrolase"/>
    <property type="match status" value="1"/>
</dbReference>
<dbReference type="OrthoDB" id="4006962at2"/>
<feature type="domain" description="Peptidase S33 tripeptidyl aminopeptidase-like C-terminal" evidence="6">
    <location>
        <begin position="394"/>
        <end position="491"/>
    </location>
</feature>
<keyword evidence="2 7" id="KW-0378">Hydrolase</keyword>
<dbReference type="Pfam" id="PF00561">
    <property type="entry name" value="Abhydrolase_1"/>
    <property type="match status" value="1"/>
</dbReference>
<proteinExistence type="inferred from homology"/>
<dbReference type="RefSeq" id="WP_073483306.1">
    <property type="nucleotide sequence ID" value="NZ_FQVN01000004.1"/>
</dbReference>
<keyword evidence="8" id="KW-1185">Reference proteome</keyword>
<dbReference type="Proteomes" id="UP000184501">
    <property type="component" value="Unassembled WGS sequence"/>
</dbReference>